<evidence type="ECO:0000256" key="1">
    <source>
        <dbReference type="ARBA" id="ARBA00001974"/>
    </source>
</evidence>
<evidence type="ECO:0000256" key="5">
    <source>
        <dbReference type="SAM" id="MobiDB-lite"/>
    </source>
</evidence>
<feature type="non-terminal residue" evidence="7">
    <location>
        <position position="1"/>
    </location>
</feature>
<evidence type="ECO:0000313" key="7">
    <source>
        <dbReference type="EMBL" id="GFH26384.1"/>
    </source>
</evidence>
<proteinExistence type="predicted"/>
<dbReference type="GO" id="GO:0003955">
    <property type="term" value="F:NAD(P)H dehydrogenase (quinone) activity"/>
    <property type="evidence" value="ECO:0007669"/>
    <property type="project" value="TreeGrafter"/>
</dbReference>
<dbReference type="InterPro" id="IPR036282">
    <property type="entry name" value="Glutathione-S-Trfase_C_sf"/>
</dbReference>
<dbReference type="Pfam" id="PF07992">
    <property type="entry name" value="Pyr_redox_2"/>
    <property type="match status" value="1"/>
</dbReference>
<dbReference type="GO" id="GO:0019646">
    <property type="term" value="P:aerobic electron transport chain"/>
    <property type="evidence" value="ECO:0007669"/>
    <property type="project" value="TreeGrafter"/>
</dbReference>
<comment type="caution">
    <text evidence="7">The sequence shown here is derived from an EMBL/GenBank/DDBJ whole genome shotgun (WGS) entry which is preliminary data.</text>
</comment>
<sequence>LEGGSLLEYDWLVLSMGSEVRGALDAIEVKAAAAAASYPPPASSIVIVGAGYAGVELAAVIAERLRRSGANRSVRVQLVTPGAGILEGSPLGQRQAAEQVLAGLDVEVVTGARVKSMEPSPELAPLLTSALVNLEPGPSTASHTQIDSENPLDPGVSPVSPRAISADLVIWTAGSSPATKSARQGFPFPADARGSVQTVDGQQLAQTAAIERYVAKLTGMYPDDPWQAAKGEELICFCVECFELFNSAQAIKDPEQQAAARGAIVDGPLQAKLAKLNEVLGALGPDTYVAGSKDVTCMDISLFSMLSFLSSGFFLGIPRDLLGPFPGLVAYHDRIARLPGIQAVYEGVTEGPRLAFKVGGVGAA</sequence>
<dbReference type="Proteomes" id="UP000485058">
    <property type="component" value="Unassembled WGS sequence"/>
</dbReference>
<dbReference type="PANTHER" id="PTHR42913:SF4">
    <property type="entry name" value="ALTERNATIVE NAD(P)H-UBIQUINONE OXIDOREDUCTASE C1, CHLOROPLASTIC_MITOCHONDRIAL"/>
    <property type="match status" value="1"/>
</dbReference>
<dbReference type="InterPro" id="IPR051169">
    <property type="entry name" value="NADH-Q_oxidoreductase"/>
</dbReference>
<evidence type="ECO:0000256" key="4">
    <source>
        <dbReference type="ARBA" id="ARBA00023002"/>
    </source>
</evidence>
<dbReference type="InterPro" id="IPR010987">
    <property type="entry name" value="Glutathione-S-Trfase_C-like"/>
</dbReference>
<feature type="region of interest" description="Disordered" evidence="5">
    <location>
        <begin position="137"/>
        <end position="158"/>
    </location>
</feature>
<dbReference type="CDD" id="cd00299">
    <property type="entry name" value="GST_C_family"/>
    <property type="match status" value="1"/>
</dbReference>
<dbReference type="InterPro" id="IPR004046">
    <property type="entry name" value="GST_C"/>
</dbReference>
<dbReference type="GO" id="GO:0009507">
    <property type="term" value="C:chloroplast"/>
    <property type="evidence" value="ECO:0007669"/>
    <property type="project" value="TreeGrafter"/>
</dbReference>
<keyword evidence="4" id="KW-0560">Oxidoreductase</keyword>
<dbReference type="PROSITE" id="PS50405">
    <property type="entry name" value="GST_CTER"/>
    <property type="match status" value="1"/>
</dbReference>
<dbReference type="EMBL" id="BLLF01003112">
    <property type="protein sequence ID" value="GFH26384.1"/>
    <property type="molecule type" value="Genomic_DNA"/>
</dbReference>
<accession>A0A6A0A2Z9</accession>
<dbReference type="Gene3D" id="1.20.1050.10">
    <property type="match status" value="1"/>
</dbReference>
<dbReference type="Pfam" id="PF14497">
    <property type="entry name" value="GST_C_3"/>
    <property type="match status" value="1"/>
</dbReference>
<feature type="domain" description="GST C-terminal" evidence="6">
    <location>
        <begin position="224"/>
        <end position="356"/>
    </location>
</feature>
<keyword evidence="8" id="KW-1185">Reference proteome</keyword>
<dbReference type="PANTHER" id="PTHR42913">
    <property type="entry name" value="APOPTOSIS-INDUCING FACTOR 1"/>
    <property type="match status" value="1"/>
</dbReference>
<evidence type="ECO:0000313" key="8">
    <source>
        <dbReference type="Proteomes" id="UP000485058"/>
    </source>
</evidence>
<evidence type="ECO:0000256" key="2">
    <source>
        <dbReference type="ARBA" id="ARBA00022630"/>
    </source>
</evidence>
<dbReference type="InterPro" id="IPR023753">
    <property type="entry name" value="FAD/NAD-binding_dom"/>
</dbReference>
<dbReference type="SUPFAM" id="SSF47616">
    <property type="entry name" value="GST C-terminal domain-like"/>
    <property type="match status" value="1"/>
</dbReference>
<reference evidence="7 8" key="1">
    <citation type="submission" date="2020-02" db="EMBL/GenBank/DDBJ databases">
        <title>Draft genome sequence of Haematococcus lacustris strain NIES-144.</title>
        <authorList>
            <person name="Morimoto D."/>
            <person name="Nakagawa S."/>
            <person name="Yoshida T."/>
            <person name="Sawayama S."/>
        </authorList>
    </citation>
    <scope>NUCLEOTIDE SEQUENCE [LARGE SCALE GENOMIC DNA]</scope>
    <source>
        <strain evidence="7 8">NIES-144</strain>
    </source>
</reference>
<dbReference type="SUPFAM" id="SSF51905">
    <property type="entry name" value="FAD/NAD(P)-binding domain"/>
    <property type="match status" value="1"/>
</dbReference>
<comment type="cofactor">
    <cofactor evidence="1">
        <name>FAD</name>
        <dbReference type="ChEBI" id="CHEBI:57692"/>
    </cofactor>
</comment>
<gene>
    <name evidence="7" type="ORF">HaLaN_24527</name>
</gene>
<feature type="compositionally biased region" description="Polar residues" evidence="5">
    <location>
        <begin position="139"/>
        <end position="148"/>
    </location>
</feature>
<organism evidence="7 8">
    <name type="scientific">Haematococcus lacustris</name>
    <name type="common">Green alga</name>
    <name type="synonym">Haematococcus pluvialis</name>
    <dbReference type="NCBI Taxonomy" id="44745"/>
    <lineage>
        <taxon>Eukaryota</taxon>
        <taxon>Viridiplantae</taxon>
        <taxon>Chlorophyta</taxon>
        <taxon>core chlorophytes</taxon>
        <taxon>Chlorophyceae</taxon>
        <taxon>CS clade</taxon>
        <taxon>Chlamydomonadales</taxon>
        <taxon>Haematococcaceae</taxon>
        <taxon>Haematococcus</taxon>
    </lineage>
</organism>
<evidence type="ECO:0000256" key="3">
    <source>
        <dbReference type="ARBA" id="ARBA00022827"/>
    </source>
</evidence>
<dbReference type="AlphaFoldDB" id="A0A6A0A2Z9"/>
<protein>
    <recommendedName>
        <fullName evidence="6">GST C-terminal domain-containing protein</fullName>
    </recommendedName>
</protein>
<keyword evidence="3" id="KW-0274">FAD</keyword>
<dbReference type="Gene3D" id="3.50.50.100">
    <property type="match status" value="1"/>
</dbReference>
<dbReference type="GO" id="GO:0042372">
    <property type="term" value="P:phylloquinone biosynthetic process"/>
    <property type="evidence" value="ECO:0007669"/>
    <property type="project" value="TreeGrafter"/>
</dbReference>
<evidence type="ECO:0000259" key="6">
    <source>
        <dbReference type="PROSITE" id="PS50405"/>
    </source>
</evidence>
<name>A0A6A0A2Z9_HAELA</name>
<keyword evidence="2" id="KW-0285">Flavoprotein</keyword>
<dbReference type="InterPro" id="IPR036188">
    <property type="entry name" value="FAD/NAD-bd_sf"/>
</dbReference>